<dbReference type="CDD" id="cd05259">
    <property type="entry name" value="PCBER_SDR_a"/>
    <property type="match status" value="1"/>
</dbReference>
<proteinExistence type="predicted"/>
<comment type="caution">
    <text evidence="4">The sequence shown here is derived from an EMBL/GenBank/DDBJ whole genome shotgun (WGS) entry which is preliminary data.</text>
</comment>
<organism evidence="4 5">
    <name type="scientific">Dioscorea zingiberensis</name>
    <dbReference type="NCBI Taxonomy" id="325984"/>
    <lineage>
        <taxon>Eukaryota</taxon>
        <taxon>Viridiplantae</taxon>
        <taxon>Streptophyta</taxon>
        <taxon>Embryophyta</taxon>
        <taxon>Tracheophyta</taxon>
        <taxon>Spermatophyta</taxon>
        <taxon>Magnoliopsida</taxon>
        <taxon>Liliopsida</taxon>
        <taxon>Dioscoreales</taxon>
        <taxon>Dioscoreaceae</taxon>
        <taxon>Dioscorea</taxon>
    </lineage>
</organism>
<evidence type="ECO:0000313" key="5">
    <source>
        <dbReference type="Proteomes" id="UP001085076"/>
    </source>
</evidence>
<gene>
    <name evidence="4" type="ORF">J5N97_028006</name>
</gene>
<accession>A0A9D5H4H7</accession>
<dbReference type="InterPro" id="IPR050608">
    <property type="entry name" value="NmrA-type/Isoflavone_red_sf"/>
</dbReference>
<reference evidence="4" key="1">
    <citation type="submission" date="2021-03" db="EMBL/GenBank/DDBJ databases">
        <authorList>
            <person name="Li Z."/>
            <person name="Yang C."/>
        </authorList>
    </citation>
    <scope>NUCLEOTIDE SEQUENCE</scope>
    <source>
        <strain evidence="4">Dzin_1.0</strain>
        <tissue evidence="4">Leaf</tissue>
    </source>
</reference>
<dbReference type="GO" id="GO:0016491">
    <property type="term" value="F:oxidoreductase activity"/>
    <property type="evidence" value="ECO:0007669"/>
    <property type="project" value="UniProtKB-KW"/>
</dbReference>
<dbReference type="Gene3D" id="3.40.50.720">
    <property type="entry name" value="NAD(P)-binding Rossmann-like Domain"/>
    <property type="match status" value="1"/>
</dbReference>
<keyword evidence="1" id="KW-0521">NADP</keyword>
<feature type="domain" description="NmrA-like" evidence="3">
    <location>
        <begin position="4"/>
        <end position="305"/>
    </location>
</feature>
<dbReference type="OrthoDB" id="419598at2759"/>
<keyword evidence="5" id="KW-1185">Reference proteome</keyword>
<dbReference type="InterPro" id="IPR036291">
    <property type="entry name" value="NAD(P)-bd_dom_sf"/>
</dbReference>
<evidence type="ECO:0000259" key="3">
    <source>
        <dbReference type="Pfam" id="PF05368"/>
    </source>
</evidence>
<dbReference type="Pfam" id="PF05368">
    <property type="entry name" value="NmrA"/>
    <property type="match status" value="1"/>
</dbReference>
<protein>
    <recommendedName>
        <fullName evidence="3">NmrA-like domain-containing protein</fullName>
    </recommendedName>
</protein>
<dbReference type="InterPro" id="IPR045312">
    <property type="entry name" value="PCBER-like"/>
</dbReference>
<sequence>MAAEKSRVLVIGATGRLGQHLITASLDAGHPTFALVRESSFSDPHKSILLHSFSDAGATLIKGSLDDLTSLHEAIKLVDVVICAIPGSQCLDQQLLIRAIKEAGCIKRFIPTEFGNDVDKVQIRDIDNGFYGRKAEIRRLIEKEGIPHTYICCNFFMSYLLPSLVQPGLKRPPRDRMNIFGDGNVRGVFVKESDVATFTISTIDDPKTLNKILYLRPPGNVVTLNELAEIWESKIQKKLEKIYIPDEQLLKMIQETPFPENWDMIFIYSGFIKGDNTYYSIEESSGFEGTQLYPNVKYTTVSEFLDSLL</sequence>
<evidence type="ECO:0000256" key="2">
    <source>
        <dbReference type="ARBA" id="ARBA00023002"/>
    </source>
</evidence>
<keyword evidence="2" id="KW-0560">Oxidoreductase</keyword>
<dbReference type="InterPro" id="IPR008030">
    <property type="entry name" value="NmrA-like"/>
</dbReference>
<name>A0A9D5H4H7_9LILI</name>
<dbReference type="EMBL" id="JAGGNH010000009">
    <property type="protein sequence ID" value="KAJ0962884.1"/>
    <property type="molecule type" value="Genomic_DNA"/>
</dbReference>
<dbReference type="PANTHER" id="PTHR43349:SF34">
    <property type="entry name" value="PINORESINOL-LARICIRESINOL REDUCTASE 3-RELATED"/>
    <property type="match status" value="1"/>
</dbReference>
<dbReference type="PANTHER" id="PTHR43349">
    <property type="entry name" value="PINORESINOL REDUCTASE-RELATED"/>
    <property type="match status" value="1"/>
</dbReference>
<reference evidence="4" key="2">
    <citation type="journal article" date="2022" name="Hortic Res">
        <title>The genome of Dioscorea zingiberensis sheds light on the biosynthesis, origin and evolution of the medicinally important diosgenin saponins.</title>
        <authorList>
            <person name="Li Y."/>
            <person name="Tan C."/>
            <person name="Li Z."/>
            <person name="Guo J."/>
            <person name="Li S."/>
            <person name="Chen X."/>
            <person name="Wang C."/>
            <person name="Dai X."/>
            <person name="Yang H."/>
            <person name="Song W."/>
            <person name="Hou L."/>
            <person name="Xu J."/>
            <person name="Tong Z."/>
            <person name="Xu A."/>
            <person name="Yuan X."/>
            <person name="Wang W."/>
            <person name="Yang Q."/>
            <person name="Chen L."/>
            <person name="Sun Z."/>
            <person name="Wang K."/>
            <person name="Pan B."/>
            <person name="Chen J."/>
            <person name="Bao Y."/>
            <person name="Liu F."/>
            <person name="Qi X."/>
            <person name="Gang D.R."/>
            <person name="Wen J."/>
            <person name="Li J."/>
        </authorList>
    </citation>
    <scope>NUCLEOTIDE SEQUENCE</scope>
    <source>
        <strain evidence="4">Dzin_1.0</strain>
    </source>
</reference>
<dbReference type="AlphaFoldDB" id="A0A9D5H4H7"/>
<evidence type="ECO:0000256" key="1">
    <source>
        <dbReference type="ARBA" id="ARBA00022857"/>
    </source>
</evidence>
<evidence type="ECO:0000313" key="4">
    <source>
        <dbReference type="EMBL" id="KAJ0962884.1"/>
    </source>
</evidence>
<dbReference type="Gene3D" id="3.90.25.10">
    <property type="entry name" value="UDP-galactose 4-epimerase, domain 1"/>
    <property type="match status" value="1"/>
</dbReference>
<dbReference type="Proteomes" id="UP001085076">
    <property type="component" value="Miscellaneous, Linkage group lg09"/>
</dbReference>
<dbReference type="SUPFAM" id="SSF51735">
    <property type="entry name" value="NAD(P)-binding Rossmann-fold domains"/>
    <property type="match status" value="1"/>
</dbReference>